<evidence type="ECO:0000313" key="13">
    <source>
        <dbReference type="EMBL" id="KAJ8935611.1"/>
    </source>
</evidence>
<dbReference type="Proteomes" id="UP001162162">
    <property type="component" value="Unassembled WGS sequence"/>
</dbReference>
<evidence type="ECO:0000256" key="6">
    <source>
        <dbReference type="ARBA" id="ARBA00022777"/>
    </source>
</evidence>
<dbReference type="GO" id="GO:0005634">
    <property type="term" value="C:nucleus"/>
    <property type="evidence" value="ECO:0007669"/>
    <property type="project" value="TreeGrafter"/>
</dbReference>
<dbReference type="InterPro" id="IPR014009">
    <property type="entry name" value="PIK_FAT"/>
</dbReference>
<dbReference type="EC" id="2.7.11.1" evidence="2"/>
<dbReference type="GO" id="GO:0031929">
    <property type="term" value="P:TOR signaling"/>
    <property type="evidence" value="ECO:0007669"/>
    <property type="project" value="TreeGrafter"/>
</dbReference>
<evidence type="ECO:0000256" key="8">
    <source>
        <dbReference type="ARBA" id="ARBA00047899"/>
    </source>
</evidence>
<evidence type="ECO:0000313" key="14">
    <source>
        <dbReference type="Proteomes" id="UP001162162"/>
    </source>
</evidence>
<dbReference type="EMBL" id="JAPWTK010000860">
    <property type="protein sequence ID" value="KAJ8935611.1"/>
    <property type="molecule type" value="Genomic_DNA"/>
</dbReference>
<gene>
    <name evidence="13" type="ORF">NQ318_017349</name>
</gene>
<dbReference type="GO" id="GO:0000184">
    <property type="term" value="P:nuclear-transcribed mRNA catabolic process, nonsense-mediated decay"/>
    <property type="evidence" value="ECO:0007669"/>
    <property type="project" value="InterPro"/>
</dbReference>
<dbReference type="InterPro" id="IPR000403">
    <property type="entry name" value="PI3/4_kinase_cat_dom"/>
</dbReference>
<evidence type="ECO:0000256" key="3">
    <source>
        <dbReference type="ARBA" id="ARBA00022527"/>
    </source>
</evidence>
<feature type="domain" description="PI3K/PI4K catalytic" evidence="11">
    <location>
        <begin position="1046"/>
        <end position="1326"/>
    </location>
</feature>
<dbReference type="PROSITE" id="PS00916">
    <property type="entry name" value="PI3_4_KINASE_2"/>
    <property type="match status" value="1"/>
</dbReference>
<dbReference type="PROSITE" id="PS50290">
    <property type="entry name" value="PI3_4_KINASE_3"/>
    <property type="match status" value="1"/>
</dbReference>
<protein>
    <recommendedName>
        <fullName evidence="2">non-specific serine/threonine protein kinase</fullName>
        <ecNumber evidence="2">2.7.11.1</ecNumber>
    </recommendedName>
</protein>
<dbReference type="Gene3D" id="3.30.1010.10">
    <property type="entry name" value="Phosphatidylinositol 3-kinase Catalytic Subunit, Chain A, domain 4"/>
    <property type="match status" value="1"/>
</dbReference>
<comment type="catalytic activity">
    <reaction evidence="8">
        <text>L-threonyl-[protein] + ATP = O-phospho-L-threonyl-[protein] + ADP + H(+)</text>
        <dbReference type="Rhea" id="RHEA:46608"/>
        <dbReference type="Rhea" id="RHEA-COMP:11060"/>
        <dbReference type="Rhea" id="RHEA-COMP:11605"/>
        <dbReference type="ChEBI" id="CHEBI:15378"/>
        <dbReference type="ChEBI" id="CHEBI:30013"/>
        <dbReference type="ChEBI" id="CHEBI:30616"/>
        <dbReference type="ChEBI" id="CHEBI:61977"/>
        <dbReference type="ChEBI" id="CHEBI:456216"/>
        <dbReference type="EC" id="2.7.11.1"/>
    </reaction>
</comment>
<reference evidence="13" key="1">
    <citation type="journal article" date="2023" name="Insect Mol. Biol.">
        <title>Genome sequencing provides insights into the evolution of gene families encoding plant cell wall-degrading enzymes in longhorned beetles.</title>
        <authorList>
            <person name="Shin N.R."/>
            <person name="Okamura Y."/>
            <person name="Kirsch R."/>
            <person name="Pauchet Y."/>
        </authorList>
    </citation>
    <scope>NUCLEOTIDE SEQUENCE</scope>
    <source>
        <strain evidence="13">AMC_N1</strain>
    </source>
</reference>
<dbReference type="SUPFAM" id="SSF56112">
    <property type="entry name" value="Protein kinase-like (PK-like)"/>
    <property type="match status" value="1"/>
</dbReference>
<comment type="caution">
    <text evidence="13">The sequence shown here is derived from an EMBL/GenBank/DDBJ whole genome shotgun (WGS) entry which is preliminary data.</text>
</comment>
<keyword evidence="3" id="KW-0723">Serine/threonine-protein kinase</keyword>
<dbReference type="InterPro" id="IPR036940">
    <property type="entry name" value="PI3/4_kinase_cat_sf"/>
</dbReference>
<keyword evidence="4" id="KW-0808">Transferase</keyword>
<dbReference type="InterPro" id="IPR039414">
    <property type="entry name" value="SMG1_PIKKc"/>
</dbReference>
<evidence type="ECO:0000256" key="1">
    <source>
        <dbReference type="ARBA" id="ARBA00011031"/>
    </source>
</evidence>
<evidence type="ECO:0000256" key="5">
    <source>
        <dbReference type="ARBA" id="ARBA00022741"/>
    </source>
</evidence>
<dbReference type="GO" id="GO:0004674">
    <property type="term" value="F:protein serine/threonine kinase activity"/>
    <property type="evidence" value="ECO:0007669"/>
    <property type="project" value="UniProtKB-KW"/>
</dbReference>
<dbReference type="GO" id="GO:0005524">
    <property type="term" value="F:ATP binding"/>
    <property type="evidence" value="ECO:0007669"/>
    <property type="project" value="UniProtKB-KW"/>
</dbReference>
<proteinExistence type="inferred from homology"/>
<feature type="compositionally biased region" description="Acidic residues" evidence="10">
    <location>
        <begin position="822"/>
        <end position="842"/>
    </location>
</feature>
<evidence type="ECO:0000256" key="4">
    <source>
        <dbReference type="ARBA" id="ARBA00022679"/>
    </source>
</evidence>
<name>A0AAV8XAW2_9CUCU</name>
<evidence type="ECO:0000256" key="9">
    <source>
        <dbReference type="ARBA" id="ARBA00048679"/>
    </source>
</evidence>
<dbReference type="Pfam" id="PF00454">
    <property type="entry name" value="PI3_PI4_kinase"/>
    <property type="match status" value="1"/>
</dbReference>
<dbReference type="InterPro" id="IPR050517">
    <property type="entry name" value="DDR_Repair_Kinase"/>
</dbReference>
<keyword evidence="7" id="KW-0067">ATP-binding</keyword>
<evidence type="ECO:0000256" key="2">
    <source>
        <dbReference type="ARBA" id="ARBA00012513"/>
    </source>
</evidence>
<keyword evidence="14" id="KW-1185">Reference proteome</keyword>
<dbReference type="SMART" id="SM00146">
    <property type="entry name" value="PI3Kc"/>
    <property type="match status" value="1"/>
</dbReference>
<comment type="catalytic activity">
    <reaction evidence="9">
        <text>L-seryl-[protein] + ATP = O-phospho-L-seryl-[protein] + ADP + H(+)</text>
        <dbReference type="Rhea" id="RHEA:17989"/>
        <dbReference type="Rhea" id="RHEA-COMP:9863"/>
        <dbReference type="Rhea" id="RHEA-COMP:11604"/>
        <dbReference type="ChEBI" id="CHEBI:15378"/>
        <dbReference type="ChEBI" id="CHEBI:29999"/>
        <dbReference type="ChEBI" id="CHEBI:30616"/>
        <dbReference type="ChEBI" id="CHEBI:83421"/>
        <dbReference type="ChEBI" id="CHEBI:456216"/>
        <dbReference type="EC" id="2.7.11.1"/>
    </reaction>
</comment>
<dbReference type="Pfam" id="PF15785">
    <property type="entry name" value="SMG1"/>
    <property type="match status" value="1"/>
</dbReference>
<comment type="similarity">
    <text evidence="1">Belongs to the PI3/PI4-kinase family.</text>
</comment>
<evidence type="ECO:0000259" key="11">
    <source>
        <dbReference type="PROSITE" id="PS50290"/>
    </source>
</evidence>
<dbReference type="InterPro" id="IPR018936">
    <property type="entry name" value="PI3/4_kinase_CS"/>
</dbReference>
<feature type="domain" description="FAT" evidence="12">
    <location>
        <begin position="402"/>
        <end position="799"/>
    </location>
</feature>
<dbReference type="PANTHER" id="PTHR11139">
    <property type="entry name" value="ATAXIA TELANGIECTASIA MUTATED ATM -RELATED"/>
    <property type="match status" value="1"/>
</dbReference>
<dbReference type="GO" id="GO:0031931">
    <property type="term" value="C:TORC1 complex"/>
    <property type="evidence" value="ECO:0007669"/>
    <property type="project" value="TreeGrafter"/>
</dbReference>
<dbReference type="CDD" id="cd05170">
    <property type="entry name" value="PIKKc_SMG1"/>
    <property type="match status" value="1"/>
</dbReference>
<evidence type="ECO:0000259" key="12">
    <source>
        <dbReference type="PROSITE" id="PS51189"/>
    </source>
</evidence>
<dbReference type="PANTHER" id="PTHR11139:SF119">
    <property type="entry name" value="SERINE_THREONINE-PROTEIN KINASE SMG1"/>
    <property type="match status" value="1"/>
</dbReference>
<accession>A0AAV8XAW2</accession>
<keyword evidence="5" id="KW-0547">Nucleotide-binding</keyword>
<keyword evidence="6" id="KW-0418">Kinase</keyword>
<dbReference type="GO" id="GO:0005737">
    <property type="term" value="C:cytoplasm"/>
    <property type="evidence" value="ECO:0007669"/>
    <property type="project" value="TreeGrafter"/>
</dbReference>
<dbReference type="InterPro" id="IPR031559">
    <property type="entry name" value="SMG1"/>
</dbReference>
<evidence type="ECO:0000256" key="7">
    <source>
        <dbReference type="ARBA" id="ARBA00022840"/>
    </source>
</evidence>
<organism evidence="13 14">
    <name type="scientific">Aromia moschata</name>
    <dbReference type="NCBI Taxonomy" id="1265417"/>
    <lineage>
        <taxon>Eukaryota</taxon>
        <taxon>Metazoa</taxon>
        <taxon>Ecdysozoa</taxon>
        <taxon>Arthropoda</taxon>
        <taxon>Hexapoda</taxon>
        <taxon>Insecta</taxon>
        <taxon>Pterygota</taxon>
        <taxon>Neoptera</taxon>
        <taxon>Endopterygota</taxon>
        <taxon>Coleoptera</taxon>
        <taxon>Polyphaga</taxon>
        <taxon>Cucujiformia</taxon>
        <taxon>Chrysomeloidea</taxon>
        <taxon>Cerambycidae</taxon>
        <taxon>Cerambycinae</taxon>
        <taxon>Callichromatini</taxon>
        <taxon>Aromia</taxon>
    </lineage>
</organism>
<dbReference type="PROSITE" id="PS51189">
    <property type="entry name" value="FAT"/>
    <property type="match status" value="1"/>
</dbReference>
<evidence type="ECO:0000256" key="10">
    <source>
        <dbReference type="SAM" id="MobiDB-lite"/>
    </source>
</evidence>
<dbReference type="SMART" id="SM01345">
    <property type="entry name" value="Rapamycin_bind"/>
    <property type="match status" value="1"/>
</dbReference>
<sequence length="1326" mass="152275">MIKKSGNKSDTFKADGYRVKLLLMFVEHLEKSIYNASEGCAMAMPPATKIVRSFFIANTNTCNEWFCRIRMVVMHIALHCGDASIALRHGQCLLKDYIHSGKSNSVEFERVAMFVTLALLHLKETEALYGLYVWCKTNAGKRFSWIKCAADQAAKKYELAVEGYKKILTDIQFAPETTKEDDAKSDSTEENKKLDADTQNFVADQIIVCYKELSNWIDLFDWHTQQVHVNTENGRKYWFSTTDWECNEILCNIETGNQAFNELSTWDYRNDKNSWSVYENLSTVETNLYNIAINLAYRKDEDCIVKLDQNISTIQKSIQDYISLSPSEALQTYTLLQYVANGLKHIAEDSPAHTVFLVSENFENEIHKIDSCVLRKILWWSEYFGKVQNQGFNIFCSNLRLDIIKRARKEKNFKMAANHIHKFFKDKSIFFSEEKNLNTMAPLLIQKLSEVNVWSMDTARAVAEVIKLSYAYEENHHHTFNLCAAASTAISKYAELFGNMELRKISSKILLKLASWLQTNENISLTEMGSPLGKLVMVLPEIGMMENVASSIIPMNEMAIGKLLHFSVHHCGTLAKSWNAFGTWCYRWGKKIVDHSSDIKNNLSEEHCLEIKKLLPQETDEDDLTKIFLILSQTRSIIDDEDIDSNEINTSEMIQNQLQCVNALRNATEEQLQSLVQIWRNTQKRIYHYYALSAEAYFKYLHLVLNSENVTKSSECNTITITLRLLRLIVKYALELQSILEDGLQTTPTEPWKVIIPQLFSRLNHPESYVRHRVSDLLCRVAEDTPHLITFPAVVGALEGGLKFDFSEITLPKDCLSQNNDSNDDNELNEDDDNNYESDNEESTNTLQTCFKTMVDTLSKQDPETIAQVQTLVKELRRITLLWDELWLGTLAQHQSEISKRQQQLEYEIEKVNENASLNKEEKVSLIVEKHRIIIKPIIFILEQLLDVTSVEAETPHEKQFQEKYLTDVKDVINKLKNPDNPENPQESLQPLKLLQKKFQQKFHKRASYSLKMQDISPVLHMMKNTVIAMPGLATTAKKNVTISHVSNIVSILPTKTKPKKLVFYGSDGQTYTYLFKGLEDLHLDERIMQFLSIANTMMAQNTDPTGHNFYRARHYSVIPLGPRSGLISWVDGTTPVFALYKRWQQREIVKPNAKASVNATANVLRPSELFYNKLNPLLQEHGIKNIENRKEWPLSILKQVLSELMAETPSDLLAKELWCNSISAGVWWQVVKRYSYSVAVMSIIGYIIGLGDRHLDNVLVDLTSGDVVHIDYNVCFEKGKTLRVPEKVPFRLTPNIRDALGVTGVEHMELEHEKYFFGHKASFDI</sequence>
<dbReference type="GO" id="GO:0016242">
    <property type="term" value="P:negative regulation of macroautophagy"/>
    <property type="evidence" value="ECO:0007669"/>
    <property type="project" value="TreeGrafter"/>
</dbReference>
<dbReference type="FunFam" id="3.30.1010.10:FF:000010">
    <property type="entry name" value="serine/threonine-protein kinase SMG1 isoform X1"/>
    <property type="match status" value="1"/>
</dbReference>
<dbReference type="Gene3D" id="1.10.1070.11">
    <property type="entry name" value="Phosphatidylinositol 3-/4-kinase, catalytic domain"/>
    <property type="match status" value="1"/>
</dbReference>
<dbReference type="InterPro" id="IPR011009">
    <property type="entry name" value="Kinase-like_dom_sf"/>
</dbReference>
<feature type="region of interest" description="Disordered" evidence="10">
    <location>
        <begin position="817"/>
        <end position="843"/>
    </location>
</feature>
<dbReference type="GO" id="GO:0031932">
    <property type="term" value="C:TORC2 complex"/>
    <property type="evidence" value="ECO:0007669"/>
    <property type="project" value="TreeGrafter"/>
</dbReference>